<feature type="signal peptide" evidence="1">
    <location>
        <begin position="1"/>
        <end position="19"/>
    </location>
</feature>
<gene>
    <name evidence="2" type="ORF">A11Q_1242</name>
</gene>
<proteinExistence type="predicted"/>
<accession>M4V8B9</accession>
<dbReference type="HOGENOM" id="CLU_2033524_0_0_7"/>
<keyword evidence="3" id="KW-1185">Reference proteome</keyword>
<dbReference type="Proteomes" id="UP000012040">
    <property type="component" value="Chromosome"/>
</dbReference>
<evidence type="ECO:0000313" key="3">
    <source>
        <dbReference type="Proteomes" id="UP000012040"/>
    </source>
</evidence>
<sequence>MNKLALLLLTTVISAQSYAGDSWSFCSSADQALRIENDVMSQDGMVSPLLTFKVKKSQVIKKETKTCTIKNTDQKITAFDNEVSVKHVVVGPEGGMTYMVYFICEEGGSTGVPQDQLINCK</sequence>
<name>M4V8B9_9BACT</name>
<keyword evidence="1" id="KW-0732">Signal</keyword>
<reference evidence="2 3" key="1">
    <citation type="journal article" date="2013" name="ISME J.">
        <title>By their genes ye shall know them: genomic signatures of predatory bacteria.</title>
        <authorList>
            <person name="Pasternak Z."/>
            <person name="Pietrokovski S."/>
            <person name="Rotem O."/>
            <person name="Gophna U."/>
            <person name="Lurie-Weinberger M.N."/>
            <person name="Jurkevitch E."/>
        </authorList>
    </citation>
    <scope>NUCLEOTIDE SEQUENCE [LARGE SCALE GENOMIC DNA]</scope>
    <source>
        <strain evidence="2 3">JSS</strain>
    </source>
</reference>
<organism evidence="2 3">
    <name type="scientific">Pseudobdellovibrio exovorus JSS</name>
    <dbReference type="NCBI Taxonomy" id="1184267"/>
    <lineage>
        <taxon>Bacteria</taxon>
        <taxon>Pseudomonadati</taxon>
        <taxon>Bdellovibrionota</taxon>
        <taxon>Bdellovibrionia</taxon>
        <taxon>Bdellovibrionales</taxon>
        <taxon>Pseudobdellovibrionaceae</taxon>
        <taxon>Pseudobdellovibrio</taxon>
    </lineage>
</organism>
<dbReference type="PATRIC" id="fig|1184267.3.peg.1257"/>
<evidence type="ECO:0000256" key="1">
    <source>
        <dbReference type="SAM" id="SignalP"/>
    </source>
</evidence>
<protein>
    <submittedName>
        <fullName evidence="2">Uncharacterized protein</fullName>
    </submittedName>
</protein>
<dbReference type="AlphaFoldDB" id="M4V8B9"/>
<evidence type="ECO:0000313" key="2">
    <source>
        <dbReference type="EMBL" id="AGH95458.1"/>
    </source>
</evidence>
<dbReference type="RefSeq" id="WP_015469948.1">
    <property type="nucleotide sequence ID" value="NC_020813.1"/>
</dbReference>
<dbReference type="KEGG" id="bex:A11Q_1242"/>
<feature type="chain" id="PRO_5004060010" evidence="1">
    <location>
        <begin position="20"/>
        <end position="121"/>
    </location>
</feature>
<dbReference type="EMBL" id="CP003537">
    <property type="protein sequence ID" value="AGH95458.1"/>
    <property type="molecule type" value="Genomic_DNA"/>
</dbReference>